<organism evidence="1">
    <name type="scientific">marine sediment metagenome</name>
    <dbReference type="NCBI Taxonomy" id="412755"/>
    <lineage>
        <taxon>unclassified sequences</taxon>
        <taxon>metagenomes</taxon>
        <taxon>ecological metagenomes</taxon>
    </lineage>
</organism>
<evidence type="ECO:0000313" key="1">
    <source>
        <dbReference type="EMBL" id="KKN00661.1"/>
    </source>
</evidence>
<accession>A0A0F9PI01</accession>
<dbReference type="PANTHER" id="PTHR35004">
    <property type="entry name" value="TRANSPOSASE RV3428C-RELATED"/>
    <property type="match status" value="1"/>
</dbReference>
<protein>
    <recommendedName>
        <fullName evidence="2">Integrase catalytic domain-containing protein</fullName>
    </recommendedName>
</protein>
<dbReference type="PANTHER" id="PTHR35004:SF7">
    <property type="entry name" value="INTEGRASE PROTEIN"/>
    <property type="match status" value="1"/>
</dbReference>
<dbReference type="EMBL" id="LAZR01005350">
    <property type="protein sequence ID" value="KKN00661.1"/>
    <property type="molecule type" value="Genomic_DNA"/>
</dbReference>
<proteinExistence type="predicted"/>
<dbReference type="AlphaFoldDB" id="A0A0F9PI01"/>
<evidence type="ECO:0008006" key="2">
    <source>
        <dbReference type="Google" id="ProtNLM"/>
    </source>
</evidence>
<comment type="caution">
    <text evidence="1">The sequence shown here is derived from an EMBL/GenBank/DDBJ whole genome shotgun (WGS) entry which is preliminary data.</text>
</comment>
<gene>
    <name evidence="1" type="ORF">LCGC14_1135560</name>
</gene>
<reference evidence="1" key="1">
    <citation type="journal article" date="2015" name="Nature">
        <title>Complex archaea that bridge the gap between prokaryotes and eukaryotes.</title>
        <authorList>
            <person name="Spang A."/>
            <person name="Saw J.H."/>
            <person name="Jorgensen S.L."/>
            <person name="Zaremba-Niedzwiedzka K."/>
            <person name="Martijn J."/>
            <person name="Lind A.E."/>
            <person name="van Eijk R."/>
            <person name="Schleper C."/>
            <person name="Guy L."/>
            <person name="Ettema T.J."/>
        </authorList>
    </citation>
    <scope>NUCLEOTIDE SEQUENCE</scope>
</reference>
<sequence>MKDEHIRETVRTLYESGKKKKEIARFLKIDIKTVRAILSEESGEAMIRNDKILVDYDLLKNLHERCKGYAQRMHEILIEEHKIFIGYSTLTRLLREYGIGKQPEQRSQKYPDIPGAEMQQDTSVYTVRMGQDRRKVVCSGLYFRYCKMRYVKFTVRFNRFLMQCFFHEALSFFGYTAKTCIIDNTNLAVLYGTGEQAVFHPEMIAFAQMYGFAWKAHRIRLSNRKAGKERNFLTLETNFFPGRSFSDLEDLNRQALDWATRRFALRPQSKTRLIPQELFEQEKPYLVKLPAFIEPPYQEHKRTVDTYGYVAIDGNYYWVPGKVKGKLTVIEFDKHICVYHTHKKLIEHKLAPWNVKNKQITPEGVPAPHQAPRSRKYGFKEEEKRLRDMGQVCRDYLDYVRSKACKIHQKPKFIRALYRLAKQMSNALFLNTIQRVLEYRIASITSIERIAEQLIRQQMQEIPDIPTSNQYENRKAYQEGRFSTEADLNRYGRLLEEQEDG</sequence>
<name>A0A0F9PI01_9ZZZZ</name>
<dbReference type="Gene3D" id="1.10.10.60">
    <property type="entry name" value="Homeodomain-like"/>
    <property type="match status" value="1"/>
</dbReference>